<dbReference type="EMBL" id="JACXVP010000008">
    <property type="protein sequence ID" value="KAG5592005.1"/>
    <property type="molecule type" value="Genomic_DNA"/>
</dbReference>
<sequence>MESAYRWEGQFARISGKRVNLPIPPIALVNDEETKESMFKKFIETKERIVTAKRRLAILDQTEWMLRERIIEVDMETASVKRKIAKIDQEIINITKASAKIPEIERDIKKLNFENASSMRGNGKIKEGSDDESTGSSPYY</sequence>
<reference evidence="2 3" key="1">
    <citation type="submission" date="2020-09" db="EMBL/GenBank/DDBJ databases">
        <title>De no assembly of potato wild relative species, Solanum commersonii.</title>
        <authorList>
            <person name="Cho K."/>
        </authorList>
    </citation>
    <scope>NUCLEOTIDE SEQUENCE [LARGE SCALE GENOMIC DNA]</scope>
    <source>
        <strain evidence="2">LZ3.2</strain>
        <tissue evidence="2">Leaf</tissue>
    </source>
</reference>
<protein>
    <submittedName>
        <fullName evidence="2">Uncharacterized protein</fullName>
    </submittedName>
</protein>
<proteinExistence type="predicted"/>
<feature type="region of interest" description="Disordered" evidence="1">
    <location>
        <begin position="118"/>
        <end position="140"/>
    </location>
</feature>
<keyword evidence="3" id="KW-1185">Reference proteome</keyword>
<evidence type="ECO:0000313" key="3">
    <source>
        <dbReference type="Proteomes" id="UP000824120"/>
    </source>
</evidence>
<evidence type="ECO:0000313" key="2">
    <source>
        <dbReference type="EMBL" id="KAG5592005.1"/>
    </source>
</evidence>
<organism evidence="2 3">
    <name type="scientific">Solanum commersonii</name>
    <name type="common">Commerson's wild potato</name>
    <name type="synonym">Commerson's nightshade</name>
    <dbReference type="NCBI Taxonomy" id="4109"/>
    <lineage>
        <taxon>Eukaryota</taxon>
        <taxon>Viridiplantae</taxon>
        <taxon>Streptophyta</taxon>
        <taxon>Embryophyta</taxon>
        <taxon>Tracheophyta</taxon>
        <taxon>Spermatophyta</taxon>
        <taxon>Magnoliopsida</taxon>
        <taxon>eudicotyledons</taxon>
        <taxon>Gunneridae</taxon>
        <taxon>Pentapetalae</taxon>
        <taxon>asterids</taxon>
        <taxon>lamiids</taxon>
        <taxon>Solanales</taxon>
        <taxon>Solanaceae</taxon>
        <taxon>Solanoideae</taxon>
        <taxon>Solaneae</taxon>
        <taxon>Solanum</taxon>
    </lineage>
</organism>
<accession>A0A9J5XVX3</accession>
<gene>
    <name evidence="2" type="ORF">H5410_042519</name>
</gene>
<dbReference type="Proteomes" id="UP000824120">
    <property type="component" value="Chromosome 8"/>
</dbReference>
<comment type="caution">
    <text evidence="2">The sequence shown here is derived from an EMBL/GenBank/DDBJ whole genome shotgun (WGS) entry which is preliminary data.</text>
</comment>
<dbReference type="AlphaFoldDB" id="A0A9J5XVX3"/>
<name>A0A9J5XVX3_SOLCO</name>
<dbReference type="OrthoDB" id="1328393at2759"/>
<evidence type="ECO:0000256" key="1">
    <source>
        <dbReference type="SAM" id="MobiDB-lite"/>
    </source>
</evidence>